<dbReference type="InterPro" id="IPR006015">
    <property type="entry name" value="Universal_stress_UspA"/>
</dbReference>
<gene>
    <name evidence="3" type="ORF">JN12_00059</name>
</gene>
<name>A0A562WSH0_9BACT</name>
<accession>A0A562WSH0</accession>
<comment type="similarity">
    <text evidence="1">Belongs to the universal stress protein A family.</text>
</comment>
<comment type="caution">
    <text evidence="3">The sequence shown here is derived from an EMBL/GenBank/DDBJ whole genome shotgun (WGS) entry which is preliminary data.</text>
</comment>
<dbReference type="CDD" id="cd00293">
    <property type="entry name" value="USP-like"/>
    <property type="match status" value="1"/>
</dbReference>
<dbReference type="InterPro" id="IPR014729">
    <property type="entry name" value="Rossmann-like_a/b/a_fold"/>
</dbReference>
<organism evidence="3 4">
    <name type="scientific">Geobacter argillaceus</name>
    <dbReference type="NCBI Taxonomy" id="345631"/>
    <lineage>
        <taxon>Bacteria</taxon>
        <taxon>Pseudomonadati</taxon>
        <taxon>Thermodesulfobacteriota</taxon>
        <taxon>Desulfuromonadia</taxon>
        <taxon>Geobacterales</taxon>
        <taxon>Geobacteraceae</taxon>
        <taxon>Geobacter</taxon>
    </lineage>
</organism>
<keyword evidence="4" id="KW-1185">Reference proteome</keyword>
<evidence type="ECO:0000313" key="4">
    <source>
        <dbReference type="Proteomes" id="UP000319449"/>
    </source>
</evidence>
<evidence type="ECO:0000256" key="1">
    <source>
        <dbReference type="ARBA" id="ARBA00008791"/>
    </source>
</evidence>
<evidence type="ECO:0000313" key="3">
    <source>
        <dbReference type="EMBL" id="TWJ33387.1"/>
    </source>
</evidence>
<protein>
    <submittedName>
        <fullName evidence="3">Nucleotide-binding universal stress UspA family protein</fullName>
    </submittedName>
</protein>
<feature type="domain" description="UspA" evidence="2">
    <location>
        <begin position="6"/>
        <end position="150"/>
    </location>
</feature>
<dbReference type="Pfam" id="PF00582">
    <property type="entry name" value="Usp"/>
    <property type="match status" value="1"/>
</dbReference>
<dbReference type="AlphaFoldDB" id="A0A562WSH0"/>
<sequence>MLHLRKKILVAIDGSPLSDKAAEEAVRMAACNPGPLKSTVYALLVLPNAPRNTFTDFVPAPPITETDTWQELKERIFYVIEKNAAETNVALEIMVAYGNPADELLAFAEKEEIDVIVIGSTGKGFLKRKVLGSVSHSVVKNARCSVYVVRG</sequence>
<proteinExistence type="inferred from homology"/>
<evidence type="ECO:0000259" key="2">
    <source>
        <dbReference type="Pfam" id="PF00582"/>
    </source>
</evidence>
<dbReference type="Proteomes" id="UP000319449">
    <property type="component" value="Unassembled WGS sequence"/>
</dbReference>
<dbReference type="Gene3D" id="3.40.50.620">
    <property type="entry name" value="HUPs"/>
    <property type="match status" value="1"/>
</dbReference>
<reference evidence="3 4" key="1">
    <citation type="submission" date="2019-07" db="EMBL/GenBank/DDBJ databases">
        <title>Genomic Encyclopedia of Archaeal and Bacterial Type Strains, Phase II (KMG-II): from individual species to whole genera.</title>
        <authorList>
            <person name="Goeker M."/>
        </authorList>
    </citation>
    <scope>NUCLEOTIDE SEQUENCE [LARGE SCALE GENOMIC DNA]</scope>
    <source>
        <strain evidence="3 4">ATCC BAA-1139</strain>
    </source>
</reference>
<dbReference type="SUPFAM" id="SSF52402">
    <property type="entry name" value="Adenine nucleotide alpha hydrolases-like"/>
    <property type="match status" value="1"/>
</dbReference>
<dbReference type="OrthoDB" id="9788959at2"/>
<dbReference type="EMBL" id="VLLN01000001">
    <property type="protein sequence ID" value="TWJ33387.1"/>
    <property type="molecule type" value="Genomic_DNA"/>
</dbReference>
<dbReference type="PANTHER" id="PTHR46268:SF15">
    <property type="entry name" value="UNIVERSAL STRESS PROTEIN HP_0031"/>
    <property type="match status" value="1"/>
</dbReference>
<dbReference type="RefSeq" id="WP_145016920.1">
    <property type="nucleotide sequence ID" value="NZ_VLLN01000001.1"/>
</dbReference>
<dbReference type="InterPro" id="IPR006016">
    <property type="entry name" value="UspA"/>
</dbReference>
<dbReference type="PRINTS" id="PR01438">
    <property type="entry name" value="UNVRSLSTRESS"/>
</dbReference>
<dbReference type="PANTHER" id="PTHR46268">
    <property type="entry name" value="STRESS RESPONSE PROTEIN NHAX"/>
    <property type="match status" value="1"/>
</dbReference>